<keyword evidence="3" id="KW-1185">Reference proteome</keyword>
<reference evidence="1 3" key="1">
    <citation type="submission" date="2019-03" db="EMBL/GenBank/DDBJ databases">
        <title>Deep-cultivation of Planctomycetes and their phenomic and genomic characterization uncovers novel biology.</title>
        <authorList>
            <person name="Wiegand S."/>
            <person name="Jogler M."/>
            <person name="Boedeker C."/>
            <person name="Pinto D."/>
            <person name="Vollmers J."/>
            <person name="Rivas-Marin E."/>
            <person name="Kohn T."/>
            <person name="Peeters S.H."/>
            <person name="Heuer A."/>
            <person name="Rast P."/>
            <person name="Oberbeckmann S."/>
            <person name="Bunk B."/>
            <person name="Jeske O."/>
            <person name="Meyerdierks A."/>
            <person name="Storesund J.E."/>
            <person name="Kallscheuer N."/>
            <person name="Luecker S."/>
            <person name="Lage O.M."/>
            <person name="Pohl T."/>
            <person name="Merkel B.J."/>
            <person name="Hornburger P."/>
            <person name="Mueller R.-W."/>
            <person name="Bruemmer F."/>
            <person name="Labrenz M."/>
            <person name="Spormann A.M."/>
            <person name="Op den Camp H."/>
            <person name="Overmann J."/>
            <person name="Amann R."/>
            <person name="Jetten M.S.M."/>
            <person name="Mascher T."/>
            <person name="Medema M.H."/>
            <person name="Devos D.P."/>
            <person name="Kaster A.-K."/>
            <person name="Ovreas L."/>
            <person name="Rohde M."/>
            <person name="Galperin M.Y."/>
            <person name="Jogler C."/>
        </authorList>
    </citation>
    <scope>NUCLEOTIDE SEQUENCE [LARGE SCALE GENOMIC DNA]</scope>
    <source>
        <strain evidence="1 3">Enr10</strain>
        <strain evidence="2 4">Pan153</strain>
    </source>
</reference>
<dbReference type="AlphaFoldDB" id="A0A518A1E2"/>
<accession>A0A518FPN7</accession>
<accession>A0A517Q1X8</accession>
<evidence type="ECO:0000313" key="4">
    <source>
        <dbReference type="Proteomes" id="UP000320839"/>
    </source>
</evidence>
<organism evidence="1 3">
    <name type="scientific">Gimesia panareensis</name>
    <dbReference type="NCBI Taxonomy" id="2527978"/>
    <lineage>
        <taxon>Bacteria</taxon>
        <taxon>Pseudomonadati</taxon>
        <taxon>Planctomycetota</taxon>
        <taxon>Planctomycetia</taxon>
        <taxon>Planctomycetales</taxon>
        <taxon>Planctomycetaceae</taxon>
        <taxon>Gimesia</taxon>
    </lineage>
</organism>
<dbReference type="Proteomes" id="UP000315647">
    <property type="component" value="Chromosome"/>
</dbReference>
<evidence type="ECO:0000313" key="1">
    <source>
        <dbReference type="EMBL" id="QDT25592.1"/>
    </source>
</evidence>
<dbReference type="EMBL" id="CP037421">
    <property type="protein sequence ID" value="QDT25592.1"/>
    <property type="molecule type" value="Genomic_DNA"/>
</dbReference>
<evidence type="ECO:0000313" key="3">
    <source>
        <dbReference type="Proteomes" id="UP000315647"/>
    </source>
</evidence>
<proteinExistence type="predicted"/>
<protein>
    <submittedName>
        <fullName evidence="1">Uncharacterized protein</fullName>
    </submittedName>
</protein>
<sequence>MAADYDRLARVICSVFDEYLTARRKLEIESILW</sequence>
<name>A0A518A1E2_9PLAN</name>
<evidence type="ECO:0000313" key="2">
    <source>
        <dbReference type="EMBL" id="QDV18313.1"/>
    </source>
</evidence>
<gene>
    <name evidence="1" type="ORF">Enr10x_08890</name>
    <name evidence="2" type="ORF">Pan153_29700</name>
</gene>
<dbReference type="EMBL" id="CP036317">
    <property type="protein sequence ID" value="QDV18313.1"/>
    <property type="molecule type" value="Genomic_DNA"/>
</dbReference>
<accession>A0A518A1E2</accession>
<dbReference type="Proteomes" id="UP000320839">
    <property type="component" value="Chromosome"/>
</dbReference>